<feature type="repeat" description="TPR" evidence="3">
    <location>
        <begin position="464"/>
        <end position="497"/>
    </location>
</feature>
<dbReference type="Proteomes" id="UP000663823">
    <property type="component" value="Unassembled WGS sequence"/>
</dbReference>
<dbReference type="InterPro" id="IPR003540">
    <property type="entry name" value="ADP-ribosyltransferase"/>
</dbReference>
<evidence type="ECO:0000313" key="6">
    <source>
        <dbReference type="Proteomes" id="UP000663823"/>
    </source>
</evidence>
<dbReference type="InterPro" id="IPR019734">
    <property type="entry name" value="TPR_rpt"/>
</dbReference>
<dbReference type="Pfam" id="PF03496">
    <property type="entry name" value="ADPrib_exo_Tox"/>
    <property type="match status" value="1"/>
</dbReference>
<dbReference type="SMART" id="SM00028">
    <property type="entry name" value="TPR"/>
    <property type="match status" value="7"/>
</dbReference>
<sequence>MKNDIEGIEYGPKALEIREQSLSENDPSIAMPHFNLTKGLEQVNRYDEALQHAQQAVNMDQKLLKEILLEIDDDERAKSELVEFCREHYLGNDRQLKIIAEVEQDYNRPSPIWWYTRECFIYLMLNKALRTQDIEIIIKMGFLMRDVHRQIEQVYSISNNEQSLILYRGQGMSNVDFEKLKNSNGGLLSFNNFLSTSTNRQVSLRFALKARNNPDLNPVLFQIKIDPSIESVPFAALDSISYYKSSEKEILFSTHTVFRIGEIKPIENNLWQVELKLTNDDDPQLKILTDYLRQEIRGEKGWNRLAQLLEKMGQLDKAEEIYKNLLSTTSEDDLPRLGSLNGHLGHINELKGNLSSALSFFKKSLAIVEKICPRNLRDLAINYSNIGGIYRAMDDASNAVLFYKKARRIFESIPSSDRLSLAAIYNNFGGLYQQTRDYSLALLFFQKALQIEEESLPSNHSSLATTYNNIGLAYKYMGDNKNALLFYQKALEIREKYLPPDHQDIGMIYNNIAGVYFSMRDYSRTLSFLQKAHPILEASLPANHPYLIGINKHITLTYLLLGDHSNA</sequence>
<comment type="caution">
    <text evidence="5">The sequence shown here is derived from an EMBL/GenBank/DDBJ whole genome shotgun (WGS) entry which is preliminary data.</text>
</comment>
<proteinExistence type="predicted"/>
<dbReference type="PROSITE" id="PS50005">
    <property type="entry name" value="TPR"/>
    <property type="match status" value="2"/>
</dbReference>
<evidence type="ECO:0000259" key="4">
    <source>
        <dbReference type="Pfam" id="PF03496"/>
    </source>
</evidence>
<feature type="repeat" description="TPR" evidence="3">
    <location>
        <begin position="422"/>
        <end position="455"/>
    </location>
</feature>
<dbReference type="PROSITE" id="PS50293">
    <property type="entry name" value="TPR_REGION"/>
    <property type="match status" value="1"/>
</dbReference>
<dbReference type="EMBL" id="CAJOAX010005057">
    <property type="protein sequence ID" value="CAF3933072.1"/>
    <property type="molecule type" value="Genomic_DNA"/>
</dbReference>
<evidence type="ECO:0000313" key="5">
    <source>
        <dbReference type="EMBL" id="CAF3933072.1"/>
    </source>
</evidence>
<dbReference type="Gene3D" id="3.90.176.10">
    <property type="entry name" value="Toxin ADP-ribosyltransferase, Chain A, domain 1"/>
    <property type="match status" value="1"/>
</dbReference>
<dbReference type="PANTHER" id="PTHR45641:SF19">
    <property type="entry name" value="NEPHROCYSTIN-3"/>
    <property type="match status" value="1"/>
</dbReference>
<keyword evidence="1" id="KW-0677">Repeat</keyword>
<accession>A0A819JQM8</accession>
<reference evidence="5" key="1">
    <citation type="submission" date="2021-02" db="EMBL/GenBank/DDBJ databases">
        <authorList>
            <person name="Nowell W R."/>
        </authorList>
    </citation>
    <scope>NUCLEOTIDE SEQUENCE</scope>
</reference>
<gene>
    <name evidence="5" type="ORF">OTI717_LOCUS25452</name>
</gene>
<keyword evidence="2 3" id="KW-0802">TPR repeat</keyword>
<dbReference type="SUPFAM" id="SSF48452">
    <property type="entry name" value="TPR-like"/>
    <property type="match status" value="2"/>
</dbReference>
<organism evidence="5 6">
    <name type="scientific">Rotaria sordida</name>
    <dbReference type="NCBI Taxonomy" id="392033"/>
    <lineage>
        <taxon>Eukaryota</taxon>
        <taxon>Metazoa</taxon>
        <taxon>Spiralia</taxon>
        <taxon>Gnathifera</taxon>
        <taxon>Rotifera</taxon>
        <taxon>Eurotatoria</taxon>
        <taxon>Bdelloidea</taxon>
        <taxon>Philodinida</taxon>
        <taxon>Philodinidae</taxon>
        <taxon>Rotaria</taxon>
    </lineage>
</organism>
<feature type="domain" description="ADP ribosyltransferase" evidence="4">
    <location>
        <begin position="122"/>
        <end position="267"/>
    </location>
</feature>
<dbReference type="Pfam" id="PF13424">
    <property type="entry name" value="TPR_12"/>
    <property type="match status" value="3"/>
</dbReference>
<protein>
    <recommendedName>
        <fullName evidence="4">ADP ribosyltransferase domain-containing protein</fullName>
    </recommendedName>
</protein>
<dbReference type="GO" id="GO:0005576">
    <property type="term" value="C:extracellular region"/>
    <property type="evidence" value="ECO:0007669"/>
    <property type="project" value="InterPro"/>
</dbReference>
<evidence type="ECO:0000256" key="2">
    <source>
        <dbReference type="ARBA" id="ARBA00022803"/>
    </source>
</evidence>
<evidence type="ECO:0000256" key="1">
    <source>
        <dbReference type="ARBA" id="ARBA00022737"/>
    </source>
</evidence>
<dbReference type="PANTHER" id="PTHR45641">
    <property type="entry name" value="TETRATRICOPEPTIDE REPEAT PROTEIN (AFU_ORTHOLOGUE AFUA_6G03870)"/>
    <property type="match status" value="1"/>
</dbReference>
<dbReference type="Gene3D" id="1.25.40.10">
    <property type="entry name" value="Tetratricopeptide repeat domain"/>
    <property type="match status" value="3"/>
</dbReference>
<evidence type="ECO:0000256" key="3">
    <source>
        <dbReference type="PROSITE-ProRule" id="PRU00339"/>
    </source>
</evidence>
<dbReference type="AlphaFoldDB" id="A0A819JQM8"/>
<dbReference type="PROSITE" id="PS51996">
    <property type="entry name" value="TR_MART"/>
    <property type="match status" value="1"/>
</dbReference>
<name>A0A819JQM8_9BILA</name>
<dbReference type="SUPFAM" id="SSF56399">
    <property type="entry name" value="ADP-ribosylation"/>
    <property type="match status" value="1"/>
</dbReference>
<dbReference type="InterPro" id="IPR011990">
    <property type="entry name" value="TPR-like_helical_dom_sf"/>
</dbReference>
<dbReference type="Pfam" id="PF13374">
    <property type="entry name" value="TPR_10"/>
    <property type="match status" value="2"/>
</dbReference>